<gene>
    <name evidence="3" type="ORF">FTW19_03660</name>
</gene>
<protein>
    <submittedName>
        <fullName evidence="3">Carboxypeptidase regulatory-like domain-containing protein</fullName>
    </submittedName>
</protein>
<dbReference type="RefSeq" id="WP_147646380.1">
    <property type="nucleotide sequence ID" value="NZ_CP042806.1"/>
</dbReference>
<dbReference type="GO" id="GO:0004180">
    <property type="term" value="F:carboxypeptidase activity"/>
    <property type="evidence" value="ECO:0007669"/>
    <property type="project" value="UniProtKB-KW"/>
</dbReference>
<dbReference type="GO" id="GO:0030246">
    <property type="term" value="F:carbohydrate binding"/>
    <property type="evidence" value="ECO:0007669"/>
    <property type="project" value="InterPro"/>
</dbReference>
<evidence type="ECO:0000256" key="1">
    <source>
        <dbReference type="SAM" id="SignalP"/>
    </source>
</evidence>
<dbReference type="Gene3D" id="2.60.40.1120">
    <property type="entry name" value="Carboxypeptidase-like, regulatory domain"/>
    <property type="match status" value="1"/>
</dbReference>
<dbReference type="InterPro" id="IPR013784">
    <property type="entry name" value="Carb-bd-like_fold"/>
</dbReference>
<feature type="signal peptide" evidence="1">
    <location>
        <begin position="1"/>
        <end position="23"/>
    </location>
</feature>
<evidence type="ECO:0000313" key="4">
    <source>
        <dbReference type="Proteomes" id="UP000321820"/>
    </source>
</evidence>
<dbReference type="AlphaFoldDB" id="A0A5B9EA97"/>
<dbReference type="Pfam" id="PF13620">
    <property type="entry name" value="CarboxypepD_reg"/>
    <property type="match status" value="1"/>
</dbReference>
<proteinExistence type="predicted"/>
<feature type="domain" description="TonB-dependent transporter Oar-like beta-barrel" evidence="2">
    <location>
        <begin position="242"/>
        <end position="1172"/>
    </location>
</feature>
<dbReference type="OrthoDB" id="97893at2"/>
<reference evidence="3 4" key="1">
    <citation type="submission" date="2019-08" db="EMBL/GenBank/DDBJ databases">
        <title>Complete genome sequence of Terriglobus albidus strain ORNL.</title>
        <authorList>
            <person name="Podar M."/>
        </authorList>
    </citation>
    <scope>NUCLEOTIDE SEQUENCE [LARGE SCALE GENOMIC DNA]</scope>
    <source>
        <strain evidence="3 4">ORNL</strain>
    </source>
</reference>
<accession>A0A5B9EA97</accession>
<dbReference type="EMBL" id="CP042806">
    <property type="protein sequence ID" value="QEE27187.1"/>
    <property type="molecule type" value="Genomic_DNA"/>
</dbReference>
<keyword evidence="4" id="KW-1185">Reference proteome</keyword>
<organism evidence="3 4">
    <name type="scientific">Terriglobus albidus</name>
    <dbReference type="NCBI Taxonomy" id="1592106"/>
    <lineage>
        <taxon>Bacteria</taxon>
        <taxon>Pseudomonadati</taxon>
        <taxon>Acidobacteriota</taxon>
        <taxon>Terriglobia</taxon>
        <taxon>Terriglobales</taxon>
        <taxon>Acidobacteriaceae</taxon>
        <taxon>Terriglobus</taxon>
    </lineage>
</organism>
<dbReference type="SUPFAM" id="SSF56935">
    <property type="entry name" value="Porins"/>
    <property type="match status" value="1"/>
</dbReference>
<keyword evidence="3" id="KW-0378">Hydrolase</keyword>
<sequence>MYQRIKTFLATFALLAFTLPVVAQSERGAITGRITDNTGSILPDATITLRNEATGVQQTTKSNNDGVYTFPSLNPGSYTLTVNRTGFKRLERIHTVVDVNATNQQDAALEIGETSEVVEVRAGVQQLQETTGSMGMIVEERSIQELPSIYGNPFTLQNLAPGIIPSGVNPNIHTYDSGTANVSVNGSVLNSLEYRLDGAPDNRIRLSAYTPSTEFINQYKVETSSYDASQGHSAGGFVNVALKSGTNAFHGSAFGYYQNPTLNANYWHLGSQPTAKAVWLREGGSVGGPVWRDHAFFFTGWEHSRAATPNVLTFGVPPSAFRNGDFSALLPKYQLYDPYSSRTVNSKVVRDPFPGNIIPSSRISPIAAAALKYYPTPNTASSDPAGASNYSYAGAEPDYYYAYVVRSDVAISNRQSIYGHYVQSRRLQPGKNAYFGQVSGTTLTYQNKGAAMGYTFVLSPTTVLEARLSWTRFVNQNVVPSQGILNATSIGMPGYLVNGLGPNAQAFPRLDITGYQSLNSDNGVISHNDITMGSVQISRTMGRHFLRTGYEYRMYNVNAGITTQSNGRYQHSGIYTQSTSGGSASIDYSLAQFEMGLPNTSAVTINSDLAVRSNYMAGWFHDDFKALPNLTINLGLRYEYEGPNSERNQKANTYFDFNTANPIAAAAQAKYATIASSNSTLPAASAWTVNGGLRFLGDQGLDRKDYDAQKLMLLPRIGFSWRFMNNTVMRGGYGLFADSLSTFYLSGGNAGSTSTFLLPQQGFTATTSQSASTDNVTFTAPISNPFPSGIAQPTGNSLGMQTFLGNSVTFQPRNPQMPYNQRWSFGFQRAFGSWLAAVDYVGNHGVHLPVNKEFDPVPKQYLSTATNGYDVDATTKMSATVTNPFQNIVPTTVSLGSGKTVAVSQLVRPYPEFTGVTAYMTNGMSIYHSLQAQLLRRFSNGASFTSAFTWSKSLDATQYLNNSDSSLWYGTSSNDRTFRFATSGIYQLPFGRGRQYLHDNAFVSALVGGWQMQGVYQVQSGQPLSFAPASNSPLYKGTNPVDAAWGRSGYKASAAAQAAGVAGYWFNINSFVTKTTSTQTSGIDTSATPNQYQVRTFPIRFSGLRADFLNQWDMALQRNFSLARFYEPLQLQFRAEATNLLNHPVYSTPSTDWTNTAFGQVTSQANQPRVWQWVAIVRF</sequence>
<evidence type="ECO:0000313" key="3">
    <source>
        <dbReference type="EMBL" id="QEE27187.1"/>
    </source>
</evidence>
<dbReference type="InterPro" id="IPR057601">
    <property type="entry name" value="Oar-like_b-barrel"/>
</dbReference>
<dbReference type="Proteomes" id="UP000321820">
    <property type="component" value="Chromosome"/>
</dbReference>
<name>A0A5B9EA97_9BACT</name>
<feature type="chain" id="PRO_5023127217" evidence="1">
    <location>
        <begin position="24"/>
        <end position="1179"/>
    </location>
</feature>
<dbReference type="SUPFAM" id="SSF49452">
    <property type="entry name" value="Starch-binding domain-like"/>
    <property type="match status" value="1"/>
</dbReference>
<keyword evidence="3" id="KW-0645">Protease</keyword>
<keyword evidence="1" id="KW-0732">Signal</keyword>
<dbReference type="Pfam" id="PF25183">
    <property type="entry name" value="OMP_b-brl_4"/>
    <property type="match status" value="1"/>
</dbReference>
<dbReference type="KEGG" id="talb:FTW19_03660"/>
<keyword evidence="3" id="KW-0121">Carboxypeptidase</keyword>
<evidence type="ECO:0000259" key="2">
    <source>
        <dbReference type="Pfam" id="PF25183"/>
    </source>
</evidence>